<organism evidence="1 2">
    <name type="scientific">Nibea albiflora</name>
    <name type="common">Yellow drum</name>
    <name type="synonym">Corvina albiflora</name>
    <dbReference type="NCBI Taxonomy" id="240163"/>
    <lineage>
        <taxon>Eukaryota</taxon>
        <taxon>Metazoa</taxon>
        <taxon>Chordata</taxon>
        <taxon>Craniata</taxon>
        <taxon>Vertebrata</taxon>
        <taxon>Euteleostomi</taxon>
        <taxon>Actinopterygii</taxon>
        <taxon>Neopterygii</taxon>
        <taxon>Teleostei</taxon>
        <taxon>Neoteleostei</taxon>
        <taxon>Acanthomorphata</taxon>
        <taxon>Eupercaria</taxon>
        <taxon>Sciaenidae</taxon>
        <taxon>Nibea</taxon>
    </lineage>
</organism>
<protein>
    <submittedName>
        <fullName evidence="1">Uncharacterized protein</fullName>
    </submittedName>
</protein>
<dbReference type="EMBL" id="CM024789">
    <property type="protein sequence ID" value="KAG8014994.1"/>
    <property type="molecule type" value="Genomic_DNA"/>
</dbReference>
<gene>
    <name evidence="1" type="ORF">GBF38_022225</name>
</gene>
<name>A0ACB7FLD4_NIBAL</name>
<accession>A0ACB7FLD4</accession>
<keyword evidence="2" id="KW-1185">Reference proteome</keyword>
<proteinExistence type="predicted"/>
<evidence type="ECO:0000313" key="1">
    <source>
        <dbReference type="EMBL" id="KAG8014994.1"/>
    </source>
</evidence>
<dbReference type="Proteomes" id="UP000805704">
    <property type="component" value="Chromosome 1"/>
</dbReference>
<comment type="caution">
    <text evidence="1">The sequence shown here is derived from an EMBL/GenBank/DDBJ whole genome shotgun (WGS) entry which is preliminary data.</text>
</comment>
<sequence>MFCDNTVMSSVSCVQMMWSVVILLSTALSVESYTVPDSYERLDHGDQLKIYLPKSAEMLEFSPADNPSQTYLYWQKSGHRLIKGRVSGTVSDRHWYIDTVTYQDEGTYTQRDYWRKEISTVKVAVTGEANFVTCKVGENLRISLQGIDLADATLYFSGEAGNFTLVRDGARVSQDLPDYFDRVVTQHDSIIIKHVNYTDEGRYTVRNRRGREVSATGMALKGWSLFAIFTSTDHTINKTR</sequence>
<reference evidence="1" key="1">
    <citation type="submission" date="2020-04" db="EMBL/GenBank/DDBJ databases">
        <title>A chromosome-scale assembly and high-density genetic map of the yellow drum (Nibea albiflora) genome.</title>
        <authorList>
            <person name="Xu D."/>
            <person name="Zhang W."/>
            <person name="Chen R."/>
            <person name="Tan P."/>
            <person name="Wang L."/>
            <person name="Song H."/>
            <person name="Tian L."/>
            <person name="Zhu Q."/>
            <person name="Wang B."/>
        </authorList>
    </citation>
    <scope>NUCLEOTIDE SEQUENCE</scope>
    <source>
        <strain evidence="1">ZJHYS-2018</strain>
    </source>
</reference>
<evidence type="ECO:0000313" key="2">
    <source>
        <dbReference type="Proteomes" id="UP000805704"/>
    </source>
</evidence>